<organism evidence="1">
    <name type="scientific">Anguilla anguilla</name>
    <name type="common">European freshwater eel</name>
    <name type="synonym">Muraena anguilla</name>
    <dbReference type="NCBI Taxonomy" id="7936"/>
    <lineage>
        <taxon>Eukaryota</taxon>
        <taxon>Metazoa</taxon>
        <taxon>Chordata</taxon>
        <taxon>Craniata</taxon>
        <taxon>Vertebrata</taxon>
        <taxon>Euteleostomi</taxon>
        <taxon>Actinopterygii</taxon>
        <taxon>Neopterygii</taxon>
        <taxon>Teleostei</taxon>
        <taxon>Anguilliformes</taxon>
        <taxon>Anguillidae</taxon>
        <taxon>Anguilla</taxon>
    </lineage>
</organism>
<name>A0A0E9UTX0_ANGAN</name>
<reference evidence="1" key="1">
    <citation type="submission" date="2014-11" db="EMBL/GenBank/DDBJ databases">
        <authorList>
            <person name="Amaro Gonzalez C."/>
        </authorList>
    </citation>
    <scope>NUCLEOTIDE SEQUENCE</scope>
</reference>
<accession>A0A0E9UTX0</accession>
<evidence type="ECO:0000313" key="1">
    <source>
        <dbReference type="EMBL" id="JAH68670.1"/>
    </source>
</evidence>
<dbReference type="AlphaFoldDB" id="A0A0E9UTX0"/>
<reference evidence="1" key="2">
    <citation type="journal article" date="2015" name="Fish Shellfish Immunol.">
        <title>Early steps in the European eel (Anguilla anguilla)-Vibrio vulnificus interaction in the gills: Role of the RtxA13 toxin.</title>
        <authorList>
            <person name="Callol A."/>
            <person name="Pajuelo D."/>
            <person name="Ebbesson L."/>
            <person name="Teles M."/>
            <person name="MacKenzie S."/>
            <person name="Amaro C."/>
        </authorList>
    </citation>
    <scope>NUCLEOTIDE SEQUENCE</scope>
</reference>
<dbReference type="EMBL" id="GBXM01039907">
    <property type="protein sequence ID" value="JAH68670.1"/>
    <property type="molecule type" value="Transcribed_RNA"/>
</dbReference>
<protein>
    <submittedName>
        <fullName evidence="1">Uncharacterized protein</fullName>
    </submittedName>
</protein>
<sequence>MRSTLQRKNSINKPPV</sequence>
<proteinExistence type="predicted"/>